<dbReference type="HOGENOM" id="CLU_2677774_0_0_1"/>
<organism evidence="1 2">
    <name type="scientific">Mitosporidium daphniae</name>
    <dbReference type="NCBI Taxonomy" id="1485682"/>
    <lineage>
        <taxon>Eukaryota</taxon>
        <taxon>Fungi</taxon>
        <taxon>Fungi incertae sedis</taxon>
        <taxon>Microsporidia</taxon>
        <taxon>Mitosporidium</taxon>
    </lineage>
</organism>
<sequence length="75" mass="8472">MSSVKRILLAAVSNNKQHHHSRELQVQLNYEPASLKGRARTVNSGLNGILEIREHDIPYQLRVCIDLGKPINENS</sequence>
<dbReference type="EMBL" id="JMKJ01000152">
    <property type="protein sequence ID" value="KGG51955.1"/>
    <property type="molecule type" value="Genomic_DNA"/>
</dbReference>
<dbReference type="GeneID" id="25259157"/>
<protein>
    <submittedName>
        <fullName evidence="1">Uncharacterized protein</fullName>
    </submittedName>
</protein>
<gene>
    <name evidence="1" type="ORF">DI09_237p10</name>
</gene>
<feature type="non-terminal residue" evidence="1">
    <location>
        <position position="75"/>
    </location>
</feature>
<reference evidence="1 2" key="1">
    <citation type="submission" date="2014-04" db="EMBL/GenBank/DDBJ databases">
        <title>A new species of microsporidia sheds light on the evolution of extreme parasitism.</title>
        <authorList>
            <person name="Haag K.L."/>
            <person name="James T.Y."/>
            <person name="Larsson R."/>
            <person name="Schaer T.M."/>
            <person name="Refardt D."/>
            <person name="Pombert J.-F."/>
            <person name="Ebert D."/>
        </authorList>
    </citation>
    <scope>NUCLEOTIDE SEQUENCE [LARGE SCALE GENOMIC DNA]</scope>
    <source>
        <strain evidence="1 2">UGP3</strain>
        <tissue evidence="1">Spores</tissue>
    </source>
</reference>
<dbReference type="VEuPathDB" id="MicrosporidiaDB:DI09_237p10"/>
<dbReference type="RefSeq" id="XP_013238391.1">
    <property type="nucleotide sequence ID" value="XM_013382937.1"/>
</dbReference>
<comment type="caution">
    <text evidence="1">The sequence shown here is derived from an EMBL/GenBank/DDBJ whole genome shotgun (WGS) entry which is preliminary data.</text>
</comment>
<evidence type="ECO:0000313" key="1">
    <source>
        <dbReference type="EMBL" id="KGG51955.1"/>
    </source>
</evidence>
<dbReference type="Proteomes" id="UP000029725">
    <property type="component" value="Unassembled WGS sequence"/>
</dbReference>
<proteinExistence type="predicted"/>
<name>A0A098VSL5_9MICR</name>
<evidence type="ECO:0000313" key="2">
    <source>
        <dbReference type="Proteomes" id="UP000029725"/>
    </source>
</evidence>
<dbReference type="AlphaFoldDB" id="A0A098VSL5"/>
<accession>A0A098VSL5</accession>
<keyword evidence="2" id="KW-1185">Reference proteome</keyword>